<evidence type="ECO:0000313" key="3">
    <source>
        <dbReference type="Proteomes" id="UP001211907"/>
    </source>
</evidence>
<feature type="non-terminal residue" evidence="2">
    <location>
        <position position="55"/>
    </location>
</feature>
<dbReference type="Proteomes" id="UP001211907">
    <property type="component" value="Unassembled WGS sequence"/>
</dbReference>
<comment type="caution">
    <text evidence="2">The sequence shown here is derived from an EMBL/GenBank/DDBJ whole genome shotgun (WGS) entry which is preliminary data.</text>
</comment>
<accession>A0AAD5SNB6</accession>
<evidence type="ECO:0000256" key="1">
    <source>
        <dbReference type="SAM" id="MobiDB-lite"/>
    </source>
</evidence>
<dbReference type="AlphaFoldDB" id="A0AAD5SNB6"/>
<keyword evidence="3" id="KW-1185">Reference proteome</keyword>
<feature type="region of interest" description="Disordered" evidence="1">
    <location>
        <begin position="1"/>
        <end position="26"/>
    </location>
</feature>
<protein>
    <submittedName>
        <fullName evidence="2">Uncharacterized protein</fullName>
    </submittedName>
</protein>
<feature type="compositionally biased region" description="Polar residues" evidence="1">
    <location>
        <begin position="11"/>
        <end position="20"/>
    </location>
</feature>
<dbReference type="EMBL" id="JADGJH010004019">
    <property type="protein sequence ID" value="KAJ3087641.1"/>
    <property type="molecule type" value="Genomic_DNA"/>
</dbReference>
<gene>
    <name evidence="2" type="ORF">HK100_008306</name>
</gene>
<evidence type="ECO:0000313" key="2">
    <source>
        <dbReference type="EMBL" id="KAJ3087641.1"/>
    </source>
</evidence>
<proteinExistence type="predicted"/>
<name>A0AAD5SNB6_9FUNG</name>
<reference evidence="2" key="1">
    <citation type="submission" date="2020-05" db="EMBL/GenBank/DDBJ databases">
        <title>Phylogenomic resolution of chytrid fungi.</title>
        <authorList>
            <person name="Stajich J.E."/>
            <person name="Amses K."/>
            <person name="Simmons R."/>
            <person name="Seto K."/>
            <person name="Myers J."/>
            <person name="Bonds A."/>
            <person name="Quandt C.A."/>
            <person name="Barry K."/>
            <person name="Liu P."/>
            <person name="Grigoriev I."/>
            <person name="Longcore J.E."/>
            <person name="James T.Y."/>
        </authorList>
    </citation>
    <scope>NUCLEOTIDE SEQUENCE</scope>
    <source>
        <strain evidence="2">JEL0513</strain>
    </source>
</reference>
<sequence length="55" mass="5827">MMPDQFLHPLANSSETTESEPSAFAHPPASVSIFPLSVPPPNSQIIHVAASSDLE</sequence>
<organism evidence="2 3">
    <name type="scientific">Physocladia obscura</name>
    <dbReference type="NCBI Taxonomy" id="109957"/>
    <lineage>
        <taxon>Eukaryota</taxon>
        <taxon>Fungi</taxon>
        <taxon>Fungi incertae sedis</taxon>
        <taxon>Chytridiomycota</taxon>
        <taxon>Chytridiomycota incertae sedis</taxon>
        <taxon>Chytridiomycetes</taxon>
        <taxon>Chytridiales</taxon>
        <taxon>Chytriomycetaceae</taxon>
        <taxon>Physocladia</taxon>
    </lineage>
</organism>